<dbReference type="Proteomes" id="UP001215598">
    <property type="component" value="Unassembled WGS sequence"/>
</dbReference>
<gene>
    <name evidence="2" type="ORF">B0H16DRAFT_1731564</name>
</gene>
<dbReference type="AlphaFoldDB" id="A0AAD7MWA4"/>
<comment type="caution">
    <text evidence="2">The sequence shown here is derived from an EMBL/GenBank/DDBJ whole genome shotgun (WGS) entry which is preliminary data.</text>
</comment>
<dbReference type="EMBL" id="JARKIB010000129">
    <property type="protein sequence ID" value="KAJ7735060.1"/>
    <property type="molecule type" value="Genomic_DNA"/>
</dbReference>
<organism evidence="2 3">
    <name type="scientific">Mycena metata</name>
    <dbReference type="NCBI Taxonomy" id="1033252"/>
    <lineage>
        <taxon>Eukaryota</taxon>
        <taxon>Fungi</taxon>
        <taxon>Dikarya</taxon>
        <taxon>Basidiomycota</taxon>
        <taxon>Agaricomycotina</taxon>
        <taxon>Agaricomycetes</taxon>
        <taxon>Agaricomycetidae</taxon>
        <taxon>Agaricales</taxon>
        <taxon>Marasmiineae</taxon>
        <taxon>Mycenaceae</taxon>
        <taxon>Mycena</taxon>
    </lineage>
</organism>
<keyword evidence="3" id="KW-1185">Reference proteome</keyword>
<feature type="region of interest" description="Disordered" evidence="1">
    <location>
        <begin position="1"/>
        <end position="27"/>
    </location>
</feature>
<evidence type="ECO:0000313" key="3">
    <source>
        <dbReference type="Proteomes" id="UP001215598"/>
    </source>
</evidence>
<accession>A0AAD7MWA4</accession>
<protein>
    <submittedName>
        <fullName evidence="2">Uncharacterized protein</fullName>
    </submittedName>
</protein>
<proteinExistence type="predicted"/>
<name>A0AAD7MWA4_9AGAR</name>
<sequence length="118" mass="12745">MPGPSFGGNPHNVASGSALHPVLASSDPPDMDVANPYPEIATFITRLADHHLLRNLAKYIPLFDNLDFYHIDEINNLKTVEALTSLLPDISAGTAAFLLAQTKAEIKRINCAARAPKL</sequence>
<evidence type="ECO:0000313" key="2">
    <source>
        <dbReference type="EMBL" id="KAJ7735060.1"/>
    </source>
</evidence>
<evidence type="ECO:0000256" key="1">
    <source>
        <dbReference type="SAM" id="MobiDB-lite"/>
    </source>
</evidence>
<reference evidence="2" key="1">
    <citation type="submission" date="2023-03" db="EMBL/GenBank/DDBJ databases">
        <title>Massive genome expansion in bonnet fungi (Mycena s.s.) driven by repeated elements and novel gene families across ecological guilds.</title>
        <authorList>
            <consortium name="Lawrence Berkeley National Laboratory"/>
            <person name="Harder C.B."/>
            <person name="Miyauchi S."/>
            <person name="Viragh M."/>
            <person name="Kuo A."/>
            <person name="Thoen E."/>
            <person name="Andreopoulos B."/>
            <person name="Lu D."/>
            <person name="Skrede I."/>
            <person name="Drula E."/>
            <person name="Henrissat B."/>
            <person name="Morin E."/>
            <person name="Kohler A."/>
            <person name="Barry K."/>
            <person name="LaButti K."/>
            <person name="Morin E."/>
            <person name="Salamov A."/>
            <person name="Lipzen A."/>
            <person name="Mereny Z."/>
            <person name="Hegedus B."/>
            <person name="Baldrian P."/>
            <person name="Stursova M."/>
            <person name="Weitz H."/>
            <person name="Taylor A."/>
            <person name="Grigoriev I.V."/>
            <person name="Nagy L.G."/>
            <person name="Martin F."/>
            <person name="Kauserud H."/>
        </authorList>
    </citation>
    <scope>NUCLEOTIDE SEQUENCE</scope>
    <source>
        <strain evidence="2">CBHHK182m</strain>
    </source>
</reference>